<evidence type="ECO:0000256" key="10">
    <source>
        <dbReference type="ARBA" id="ARBA00048680"/>
    </source>
</evidence>
<evidence type="ECO:0000256" key="4">
    <source>
        <dbReference type="ARBA" id="ARBA00022692"/>
    </source>
</evidence>
<dbReference type="WBParaSite" id="ACRNAN_scaffold10536.g32353.t1">
    <property type="protein sequence ID" value="ACRNAN_scaffold10536.g32353.t1"/>
    <property type="gene ID" value="ACRNAN_scaffold10536.g32353"/>
</dbReference>
<evidence type="ECO:0000256" key="14">
    <source>
        <dbReference type="ARBA" id="ARBA00049296"/>
    </source>
</evidence>
<comment type="catalytic activity">
    <reaction evidence="1">
        <text>9-(9Z-hexadecenoyloxy)-octadecanoate + H2O = (9Z)-hexadecenoate + 9-hydroxy-octadecanoate + H(+)</text>
        <dbReference type="Rhea" id="RHEA:52068"/>
        <dbReference type="ChEBI" id="CHEBI:15377"/>
        <dbReference type="ChEBI" id="CHEBI:15378"/>
        <dbReference type="ChEBI" id="CHEBI:32372"/>
        <dbReference type="ChEBI" id="CHEBI:136286"/>
        <dbReference type="ChEBI" id="CHEBI:136309"/>
    </reaction>
    <physiologicalReaction direction="left-to-right" evidence="1">
        <dbReference type="Rhea" id="RHEA:52069"/>
    </physiologicalReaction>
</comment>
<evidence type="ECO:0000256" key="17">
    <source>
        <dbReference type="SAM" id="Phobius"/>
    </source>
</evidence>
<comment type="catalytic activity">
    <reaction evidence="12">
        <text>9-(9Z-octadecenoyloxy)-octadecanoate + H2O = 9-hydroxy-octadecanoate + (9Z)-octadecenoate + H(+)</text>
        <dbReference type="Rhea" id="RHEA:52048"/>
        <dbReference type="ChEBI" id="CHEBI:15377"/>
        <dbReference type="ChEBI" id="CHEBI:15378"/>
        <dbReference type="ChEBI" id="CHEBI:30823"/>
        <dbReference type="ChEBI" id="CHEBI:136282"/>
        <dbReference type="ChEBI" id="CHEBI:136286"/>
    </reaction>
    <physiologicalReaction direction="left-to-right" evidence="12">
        <dbReference type="Rhea" id="RHEA:52049"/>
    </physiologicalReaction>
</comment>
<feature type="transmembrane region" description="Helical" evidence="17">
    <location>
        <begin position="176"/>
        <end position="195"/>
    </location>
</feature>
<protein>
    <submittedName>
        <fullName evidence="19">Uncharacterized protein</fullName>
    </submittedName>
</protein>
<dbReference type="GO" id="GO:0016020">
    <property type="term" value="C:membrane"/>
    <property type="evidence" value="ECO:0007669"/>
    <property type="project" value="InterPro"/>
</dbReference>
<comment type="catalytic activity">
    <reaction evidence="14">
        <text>13-(9Z-octadecenoyloxy)-octadecanoate + H2O = 13-hydroxy-octadecanoate + (9Z)-octadecenoate + H(+)</text>
        <dbReference type="Rhea" id="RHEA:52064"/>
        <dbReference type="ChEBI" id="CHEBI:15377"/>
        <dbReference type="ChEBI" id="CHEBI:15378"/>
        <dbReference type="ChEBI" id="CHEBI:30823"/>
        <dbReference type="ChEBI" id="CHEBI:136303"/>
        <dbReference type="ChEBI" id="CHEBI:136304"/>
    </reaction>
    <physiologicalReaction direction="left-to-right" evidence="14">
        <dbReference type="Rhea" id="RHEA:52065"/>
    </physiologicalReaction>
</comment>
<feature type="transmembrane region" description="Helical" evidence="17">
    <location>
        <begin position="142"/>
        <end position="160"/>
    </location>
</feature>
<evidence type="ECO:0000256" key="16">
    <source>
        <dbReference type="ARBA" id="ARBA00049428"/>
    </source>
</evidence>
<keyword evidence="18" id="KW-1185">Reference proteome</keyword>
<comment type="catalytic activity">
    <reaction evidence="15">
        <text>13-(9Z-hexadecenoyloxy)-octadecanoate + H2O = 13-hydroxy-octadecanoate + (9Z)-hexadecenoate + H(+)</text>
        <dbReference type="Rhea" id="RHEA:52076"/>
        <dbReference type="ChEBI" id="CHEBI:15377"/>
        <dbReference type="ChEBI" id="CHEBI:15378"/>
        <dbReference type="ChEBI" id="CHEBI:32372"/>
        <dbReference type="ChEBI" id="CHEBI:136304"/>
        <dbReference type="ChEBI" id="CHEBI:136315"/>
    </reaction>
    <physiologicalReaction direction="left-to-right" evidence="15">
        <dbReference type="Rhea" id="RHEA:52077"/>
    </physiologicalReaction>
</comment>
<evidence type="ECO:0000256" key="13">
    <source>
        <dbReference type="ARBA" id="ARBA00049221"/>
    </source>
</evidence>
<comment type="catalytic activity">
    <reaction evidence="13">
        <text>9-octadecanoyloxy-octadecanoate + H2O = 9-hydroxy-octadecanoate + octadecanoate + H(+)</text>
        <dbReference type="Rhea" id="RHEA:52096"/>
        <dbReference type="ChEBI" id="CHEBI:15377"/>
        <dbReference type="ChEBI" id="CHEBI:15378"/>
        <dbReference type="ChEBI" id="CHEBI:25629"/>
        <dbReference type="ChEBI" id="CHEBI:136286"/>
        <dbReference type="ChEBI" id="CHEBI:136373"/>
    </reaction>
    <physiologicalReaction direction="left-to-right" evidence="13">
        <dbReference type="Rhea" id="RHEA:52097"/>
    </physiologicalReaction>
</comment>
<keyword evidence="6 17" id="KW-0472">Membrane</keyword>
<dbReference type="Pfam" id="PF04750">
    <property type="entry name" value="Far-17a_AIG1"/>
    <property type="match status" value="1"/>
</dbReference>
<proteinExistence type="inferred from homology"/>
<organism evidence="18 19">
    <name type="scientific">Acrobeloides nanus</name>
    <dbReference type="NCBI Taxonomy" id="290746"/>
    <lineage>
        <taxon>Eukaryota</taxon>
        <taxon>Metazoa</taxon>
        <taxon>Ecdysozoa</taxon>
        <taxon>Nematoda</taxon>
        <taxon>Chromadorea</taxon>
        <taxon>Rhabditida</taxon>
        <taxon>Tylenchina</taxon>
        <taxon>Cephalobomorpha</taxon>
        <taxon>Cephaloboidea</taxon>
        <taxon>Cephalobidae</taxon>
        <taxon>Acrobeloides</taxon>
    </lineage>
</organism>
<dbReference type="GO" id="GO:0012505">
    <property type="term" value="C:endomembrane system"/>
    <property type="evidence" value="ECO:0007669"/>
    <property type="project" value="UniProtKB-SubCell"/>
</dbReference>
<comment type="catalytic activity">
    <reaction evidence="16">
        <text>12-(9Z-hexadecenoyloxy)-octadecanoate + H2O = 12-hydroxyoctadecanoate + (9Z)-hexadecenoate + H(+)</text>
        <dbReference type="Rhea" id="RHEA:52072"/>
        <dbReference type="ChEBI" id="CHEBI:15377"/>
        <dbReference type="ChEBI" id="CHEBI:15378"/>
        <dbReference type="ChEBI" id="CHEBI:32372"/>
        <dbReference type="ChEBI" id="CHEBI:84201"/>
        <dbReference type="ChEBI" id="CHEBI:136312"/>
    </reaction>
    <physiologicalReaction direction="left-to-right" evidence="16">
        <dbReference type="Rhea" id="RHEA:52073"/>
    </physiologicalReaction>
</comment>
<accession>A0A914CHU4</accession>
<evidence type="ECO:0000313" key="19">
    <source>
        <dbReference type="WBParaSite" id="ACRNAN_scaffold10536.g32353.t1"/>
    </source>
</evidence>
<comment type="catalytic activity">
    <reaction evidence="7">
        <text>12-hexadecanoyloxy-octadecanoate + H2O = 12-hydroxyoctadecanoate + hexadecanoate + H(+)</text>
        <dbReference type="Rhea" id="RHEA:52056"/>
        <dbReference type="ChEBI" id="CHEBI:7896"/>
        <dbReference type="ChEBI" id="CHEBI:15377"/>
        <dbReference type="ChEBI" id="CHEBI:15378"/>
        <dbReference type="ChEBI" id="CHEBI:83677"/>
        <dbReference type="ChEBI" id="CHEBI:84201"/>
    </reaction>
    <physiologicalReaction direction="left-to-right" evidence="7">
        <dbReference type="Rhea" id="RHEA:52057"/>
    </physiologicalReaction>
</comment>
<comment type="catalytic activity">
    <reaction evidence="10">
        <text>12-octadecanoyloxy-octadecanoate + H2O = 12-hydroxyoctadecanoate + octadecanoate + H(+)</text>
        <dbReference type="Rhea" id="RHEA:52080"/>
        <dbReference type="ChEBI" id="CHEBI:15377"/>
        <dbReference type="ChEBI" id="CHEBI:15378"/>
        <dbReference type="ChEBI" id="CHEBI:25629"/>
        <dbReference type="ChEBI" id="CHEBI:84201"/>
        <dbReference type="ChEBI" id="CHEBI:136330"/>
    </reaction>
    <physiologicalReaction direction="left-to-right" evidence="10">
        <dbReference type="Rhea" id="RHEA:52081"/>
    </physiologicalReaction>
</comment>
<dbReference type="InterPro" id="IPR006838">
    <property type="entry name" value="ADTRP_AIG1"/>
</dbReference>
<dbReference type="PANTHER" id="PTHR10989">
    <property type="entry name" value="ANDROGEN-INDUCED PROTEIN 1-RELATED"/>
    <property type="match status" value="1"/>
</dbReference>
<keyword evidence="5 17" id="KW-1133">Transmembrane helix</keyword>
<comment type="catalytic activity">
    <reaction evidence="9">
        <text>9-hexadecanoyloxy-octadecanoate + H2O = 9-hydroxy-octadecanoate + hexadecanoate + H(+)</text>
        <dbReference type="Rhea" id="RHEA:52052"/>
        <dbReference type="ChEBI" id="CHEBI:7896"/>
        <dbReference type="ChEBI" id="CHEBI:15377"/>
        <dbReference type="ChEBI" id="CHEBI:15378"/>
        <dbReference type="ChEBI" id="CHEBI:83670"/>
        <dbReference type="ChEBI" id="CHEBI:136286"/>
    </reaction>
    <physiologicalReaction direction="left-to-right" evidence="9">
        <dbReference type="Rhea" id="RHEA:52053"/>
    </physiologicalReaction>
</comment>
<evidence type="ECO:0000256" key="7">
    <source>
        <dbReference type="ARBA" id="ARBA00047368"/>
    </source>
</evidence>
<evidence type="ECO:0000256" key="8">
    <source>
        <dbReference type="ARBA" id="ARBA00047427"/>
    </source>
</evidence>
<dbReference type="PANTHER" id="PTHR10989:SF23">
    <property type="entry name" value="FAR-17A_AIG1-LIKE PROTEIN"/>
    <property type="match status" value="1"/>
</dbReference>
<feature type="transmembrane region" description="Helical" evidence="17">
    <location>
        <begin position="69"/>
        <end position="92"/>
    </location>
</feature>
<keyword evidence="4 17" id="KW-0812">Transmembrane</keyword>
<feature type="transmembrane region" description="Helical" evidence="17">
    <location>
        <begin position="18"/>
        <end position="40"/>
    </location>
</feature>
<evidence type="ECO:0000256" key="1">
    <source>
        <dbReference type="ARBA" id="ARBA00000923"/>
    </source>
</evidence>
<dbReference type="AlphaFoldDB" id="A0A914CHU4"/>
<evidence type="ECO:0000256" key="3">
    <source>
        <dbReference type="ARBA" id="ARBA00009300"/>
    </source>
</evidence>
<evidence type="ECO:0000256" key="11">
    <source>
        <dbReference type="ARBA" id="ARBA00048701"/>
    </source>
</evidence>
<comment type="similarity">
    <text evidence="3">Belongs to the AIG1 family.</text>
</comment>
<dbReference type="Proteomes" id="UP000887540">
    <property type="component" value="Unplaced"/>
</dbReference>
<reference evidence="19" key="1">
    <citation type="submission" date="2022-11" db="UniProtKB">
        <authorList>
            <consortium name="WormBaseParasite"/>
        </authorList>
    </citation>
    <scope>IDENTIFICATION</scope>
</reference>
<evidence type="ECO:0000256" key="12">
    <source>
        <dbReference type="ARBA" id="ARBA00048800"/>
    </source>
</evidence>
<evidence type="ECO:0000256" key="6">
    <source>
        <dbReference type="ARBA" id="ARBA00023136"/>
    </source>
</evidence>
<evidence type="ECO:0000313" key="18">
    <source>
        <dbReference type="Proteomes" id="UP000887540"/>
    </source>
</evidence>
<comment type="subcellular location">
    <subcellularLocation>
        <location evidence="2">Endomembrane system</location>
        <topology evidence="2">Multi-pass membrane protein</topology>
    </subcellularLocation>
</comment>
<evidence type="ECO:0000256" key="9">
    <source>
        <dbReference type="ARBA" id="ARBA00047863"/>
    </source>
</evidence>
<sequence length="218" mass="25727">MPRIGSEWWIYKLSMLTMINFVLQTVYSAVCLQCALFDWYEEIKHGKQIKKAHIPSYWRQTRLHRICDFIYATSAFPVGMATSILFWALYLVEPRLVIQEWVEKLIPPWHNHVTHTAPIAFLLVDTILTCHHMPDFKVGSAVIWSLYMFYLGIIFAVRYFEGFWLYPIFYHLTTEYTFLLLTVAGVAFWMLYLIADGLNRMLWGKASHEFGKDPSKLK</sequence>
<name>A0A914CHU4_9BILA</name>
<evidence type="ECO:0000256" key="15">
    <source>
        <dbReference type="ARBA" id="ARBA00049322"/>
    </source>
</evidence>
<evidence type="ECO:0000256" key="2">
    <source>
        <dbReference type="ARBA" id="ARBA00004127"/>
    </source>
</evidence>
<comment type="catalytic activity">
    <reaction evidence="8">
        <text>13-octadecanoyloxy-octadecanoate + H2O = 13-hydroxy-octadecanoate + octadecanoate + H(+)</text>
        <dbReference type="Rhea" id="RHEA:52084"/>
        <dbReference type="ChEBI" id="CHEBI:15377"/>
        <dbReference type="ChEBI" id="CHEBI:15378"/>
        <dbReference type="ChEBI" id="CHEBI:25629"/>
        <dbReference type="ChEBI" id="CHEBI:136304"/>
        <dbReference type="ChEBI" id="CHEBI:136335"/>
    </reaction>
    <physiologicalReaction direction="left-to-right" evidence="8">
        <dbReference type="Rhea" id="RHEA:52085"/>
    </physiologicalReaction>
</comment>
<evidence type="ECO:0000256" key="5">
    <source>
        <dbReference type="ARBA" id="ARBA00022989"/>
    </source>
</evidence>
<comment type="catalytic activity">
    <reaction evidence="11">
        <text>12-(9Z-octadecenoyloxy)-octadecanoate + H2O = 12-hydroxyoctadecanoate + (9Z)-octadecenoate + H(+)</text>
        <dbReference type="Rhea" id="RHEA:52060"/>
        <dbReference type="ChEBI" id="CHEBI:15377"/>
        <dbReference type="ChEBI" id="CHEBI:15378"/>
        <dbReference type="ChEBI" id="CHEBI:30823"/>
        <dbReference type="ChEBI" id="CHEBI:84201"/>
        <dbReference type="ChEBI" id="CHEBI:136302"/>
    </reaction>
    <physiologicalReaction direction="left-to-right" evidence="11">
        <dbReference type="Rhea" id="RHEA:52061"/>
    </physiologicalReaction>
</comment>